<keyword evidence="2" id="KW-1185">Reference proteome</keyword>
<reference evidence="2" key="1">
    <citation type="submission" date="2016-12" db="EMBL/GenBank/DDBJ databases">
        <authorList>
            <person name="Varghese N."/>
            <person name="Submissions S."/>
        </authorList>
    </citation>
    <scope>NUCLEOTIDE SEQUENCE [LARGE SCALE GENOMIC DNA]</scope>
    <source>
        <strain evidence="2">DSM 16779</strain>
    </source>
</reference>
<evidence type="ECO:0000313" key="1">
    <source>
        <dbReference type="EMBL" id="SIO20648.1"/>
    </source>
</evidence>
<gene>
    <name evidence="1" type="ORF">SAMN05421769_2642</name>
</gene>
<evidence type="ECO:0000313" key="2">
    <source>
        <dbReference type="Proteomes" id="UP000184782"/>
    </source>
</evidence>
<dbReference type="STRING" id="59733.SAMN05421769_2642"/>
<dbReference type="AlphaFoldDB" id="A0A1N6HLC7"/>
<name>A0A1N6HLC7_9FLAO</name>
<protein>
    <submittedName>
        <fullName evidence="1">Uncharacterized protein</fullName>
    </submittedName>
</protein>
<dbReference type="EMBL" id="FSRQ01000002">
    <property type="protein sequence ID" value="SIO20648.1"/>
    <property type="molecule type" value="Genomic_DNA"/>
</dbReference>
<accession>A0A1N6HLC7</accession>
<sequence>MVKYKCYKWKPFDKEFLLMKFDKPYSFLSRIFEGNETSDYIIEIIEGVKKTKNLQLDDYGFGNQSGFQAIALKPDPADPTLPNGGVDIYDMHGNDENAILTISLDEMLEILESFKKFVTENRK</sequence>
<dbReference type="RefSeq" id="WP_074230759.1">
    <property type="nucleotide sequence ID" value="NZ_FSRQ01000002.1"/>
</dbReference>
<organism evidence="1 2">
    <name type="scientific">Chryseobacterium scophthalmum</name>
    <dbReference type="NCBI Taxonomy" id="59733"/>
    <lineage>
        <taxon>Bacteria</taxon>
        <taxon>Pseudomonadati</taxon>
        <taxon>Bacteroidota</taxon>
        <taxon>Flavobacteriia</taxon>
        <taxon>Flavobacteriales</taxon>
        <taxon>Weeksellaceae</taxon>
        <taxon>Chryseobacterium group</taxon>
        <taxon>Chryseobacterium</taxon>
    </lineage>
</organism>
<proteinExistence type="predicted"/>
<dbReference type="Proteomes" id="UP000184782">
    <property type="component" value="Unassembled WGS sequence"/>
</dbReference>